<reference evidence="2 3" key="1">
    <citation type="submission" date="2020-09" db="EMBL/GenBank/DDBJ databases">
        <title>De no assembly of potato wild relative species, Solanum commersonii.</title>
        <authorList>
            <person name="Cho K."/>
        </authorList>
    </citation>
    <scope>NUCLEOTIDE SEQUENCE [LARGE SCALE GENOMIC DNA]</scope>
    <source>
        <strain evidence="2">LZ3.2</strain>
        <tissue evidence="2">Leaf</tissue>
    </source>
</reference>
<evidence type="ECO:0000313" key="3">
    <source>
        <dbReference type="Proteomes" id="UP000824120"/>
    </source>
</evidence>
<proteinExistence type="predicted"/>
<dbReference type="PANTHER" id="PTHR31111">
    <property type="entry name" value="BNAA05G37150D PROTEIN-RELATED"/>
    <property type="match status" value="1"/>
</dbReference>
<dbReference type="EMBL" id="JACXVP010000002">
    <property type="protein sequence ID" value="KAG5624173.1"/>
    <property type="molecule type" value="Genomic_DNA"/>
</dbReference>
<dbReference type="InterPro" id="IPR017451">
    <property type="entry name" value="F-box-assoc_interact_dom"/>
</dbReference>
<comment type="caution">
    <text evidence="2">The sequence shown here is derived from an EMBL/GenBank/DDBJ whole genome shotgun (WGS) entry which is preliminary data.</text>
</comment>
<sequence>MDIHQQHPRSTGLDEFNFFVPECDGFHCIEMKKDERKVSRCNFDFRYSDLSYNTGLFCFWVGKLDSVRIFNPGTRELIVLPRVKQLHHLRNLSESYLSFYHECSYTLGYEPEEKKYKVLMTLRVTGESTRNWIFTLGTDKSWREINRVTCFTPERKLCVCGFIYILDCWHKFIVAFDLKVENFKLIPMWSGSQHQMGDYELIEVKGKLAIWNGSSGFVNLWVLEDPHKEKWQSHIICFPNMRTFGTYQIYSCCDGEILIFLIRLNDSVTSRSCLLL</sequence>
<accession>A0A9J6AHR0</accession>
<evidence type="ECO:0000313" key="2">
    <source>
        <dbReference type="EMBL" id="KAG5624173.1"/>
    </source>
</evidence>
<dbReference type="Pfam" id="PF08268">
    <property type="entry name" value="FBA_3"/>
    <property type="match status" value="1"/>
</dbReference>
<evidence type="ECO:0000259" key="1">
    <source>
        <dbReference type="Pfam" id="PF08268"/>
    </source>
</evidence>
<protein>
    <recommendedName>
        <fullName evidence="1">F-box associated beta-propeller type 3 domain-containing protein</fullName>
    </recommendedName>
</protein>
<dbReference type="OrthoDB" id="1246558at2759"/>
<dbReference type="PANTHER" id="PTHR31111:SF44">
    <property type="entry name" value="F-BOX DOMAIN-CONTAINING PROTEIN"/>
    <property type="match status" value="1"/>
</dbReference>
<dbReference type="InterPro" id="IPR013187">
    <property type="entry name" value="F-box-assoc_dom_typ3"/>
</dbReference>
<keyword evidence="3" id="KW-1185">Reference proteome</keyword>
<organism evidence="2 3">
    <name type="scientific">Solanum commersonii</name>
    <name type="common">Commerson's wild potato</name>
    <name type="synonym">Commerson's nightshade</name>
    <dbReference type="NCBI Taxonomy" id="4109"/>
    <lineage>
        <taxon>Eukaryota</taxon>
        <taxon>Viridiplantae</taxon>
        <taxon>Streptophyta</taxon>
        <taxon>Embryophyta</taxon>
        <taxon>Tracheophyta</taxon>
        <taxon>Spermatophyta</taxon>
        <taxon>Magnoliopsida</taxon>
        <taxon>eudicotyledons</taxon>
        <taxon>Gunneridae</taxon>
        <taxon>Pentapetalae</taxon>
        <taxon>asterids</taxon>
        <taxon>lamiids</taxon>
        <taxon>Solanales</taxon>
        <taxon>Solanaceae</taxon>
        <taxon>Solanoideae</taxon>
        <taxon>Solaneae</taxon>
        <taxon>Solanum</taxon>
    </lineage>
</organism>
<dbReference type="NCBIfam" id="TIGR01640">
    <property type="entry name" value="F_box_assoc_1"/>
    <property type="match status" value="1"/>
</dbReference>
<name>A0A9J6AHR0_SOLCO</name>
<gene>
    <name evidence="2" type="ORF">H5410_009391</name>
</gene>
<dbReference type="AlphaFoldDB" id="A0A9J6AHR0"/>
<dbReference type="Proteomes" id="UP000824120">
    <property type="component" value="Chromosome 2"/>
</dbReference>
<feature type="domain" description="F-box associated beta-propeller type 3" evidence="1">
    <location>
        <begin position="39"/>
        <end position="245"/>
    </location>
</feature>